<dbReference type="InterPro" id="IPR023635">
    <property type="entry name" value="Peptide_deformylase"/>
</dbReference>
<evidence type="ECO:0000256" key="7">
    <source>
        <dbReference type="RuleBase" id="RU362111"/>
    </source>
</evidence>
<evidence type="ECO:0000256" key="4">
    <source>
        <dbReference type="ARBA" id="ARBA00022801"/>
    </source>
</evidence>
<dbReference type="Proteomes" id="UP000694941">
    <property type="component" value="Unplaced"/>
</dbReference>
<evidence type="ECO:0000256" key="2">
    <source>
        <dbReference type="ARBA" id="ARBA00012175"/>
    </source>
</evidence>
<comment type="similarity">
    <text evidence="1 7">Belongs to the polypeptide deformylase family.</text>
</comment>
<dbReference type="EC" id="3.5.1.88" evidence="2 7"/>
<evidence type="ECO:0000256" key="6">
    <source>
        <dbReference type="ARBA" id="ARBA00037114"/>
    </source>
</evidence>
<evidence type="ECO:0000256" key="1">
    <source>
        <dbReference type="ARBA" id="ARBA00010759"/>
    </source>
</evidence>
<dbReference type="NCBIfam" id="NF001159">
    <property type="entry name" value="PRK00150.1-3"/>
    <property type="match status" value="1"/>
</dbReference>
<evidence type="ECO:0000256" key="5">
    <source>
        <dbReference type="ARBA" id="ARBA00022917"/>
    </source>
</evidence>
<keyword evidence="8" id="KW-1185">Reference proteome</keyword>
<keyword evidence="3 7" id="KW-0479">Metal-binding</keyword>
<dbReference type="PIRSF" id="PIRSF004749">
    <property type="entry name" value="Pep_def"/>
    <property type="match status" value="1"/>
</dbReference>
<dbReference type="InterPro" id="IPR036821">
    <property type="entry name" value="Peptide_deformylase_sf"/>
</dbReference>
<dbReference type="PRINTS" id="PR01576">
    <property type="entry name" value="PDEFORMYLASE"/>
</dbReference>
<name>A0ABM1BEY0_LIMPO</name>
<evidence type="ECO:0000256" key="3">
    <source>
        <dbReference type="ARBA" id="ARBA00022723"/>
    </source>
</evidence>
<keyword evidence="4 7" id="KW-0378">Hydrolase</keyword>
<proteinExistence type="inferred from homology"/>
<reference evidence="9" key="1">
    <citation type="submission" date="2025-08" db="UniProtKB">
        <authorList>
            <consortium name="RefSeq"/>
        </authorList>
    </citation>
    <scope>IDENTIFICATION</scope>
    <source>
        <tissue evidence="9">Muscle</tissue>
    </source>
</reference>
<dbReference type="PANTHER" id="PTHR10458:SF2">
    <property type="entry name" value="PEPTIDE DEFORMYLASE, MITOCHONDRIAL"/>
    <property type="match status" value="1"/>
</dbReference>
<comment type="catalytic activity">
    <reaction evidence="7">
        <text>N-terminal N-formyl-L-methionyl-[peptide] + H2O = N-terminal L-methionyl-[peptide] + formate</text>
        <dbReference type="Rhea" id="RHEA:24420"/>
        <dbReference type="Rhea" id="RHEA-COMP:10639"/>
        <dbReference type="Rhea" id="RHEA-COMP:10640"/>
        <dbReference type="ChEBI" id="CHEBI:15377"/>
        <dbReference type="ChEBI" id="CHEBI:15740"/>
        <dbReference type="ChEBI" id="CHEBI:49298"/>
        <dbReference type="ChEBI" id="CHEBI:64731"/>
        <dbReference type="EC" id="3.5.1.88"/>
    </reaction>
</comment>
<organism evidence="8 9">
    <name type="scientific">Limulus polyphemus</name>
    <name type="common">Atlantic horseshoe crab</name>
    <dbReference type="NCBI Taxonomy" id="6850"/>
    <lineage>
        <taxon>Eukaryota</taxon>
        <taxon>Metazoa</taxon>
        <taxon>Ecdysozoa</taxon>
        <taxon>Arthropoda</taxon>
        <taxon>Chelicerata</taxon>
        <taxon>Merostomata</taxon>
        <taxon>Xiphosura</taxon>
        <taxon>Limulidae</taxon>
        <taxon>Limulus</taxon>
    </lineage>
</organism>
<dbReference type="GeneID" id="106464984"/>
<sequence length="219" mass="25660">MAMKLPSTVLTKLVSSYNHLWKPPPKKPPYNHICRIGDPVLRYEAKAIDVEKIKSEEIQKVISKMKKVMRNHKAVGLAAPQIGCSLRVITMEFSPESLEMFPPSIVLSREYQAFPLQVFVNPVMRVVEKHKVTFPEACECIKGYSALVPRYYEVKITGYNEKAEEVEWQVKGWPARIIQHELDHINGKLYTDIMVSQSFQYDFWYQEHLQKWFNIFIRK</sequence>
<evidence type="ECO:0000313" key="8">
    <source>
        <dbReference type="Proteomes" id="UP000694941"/>
    </source>
</evidence>
<comment type="function">
    <text evidence="6 7">Removes the formyl group from the N-terminal Met of newly synthesized proteins.</text>
</comment>
<evidence type="ECO:0000313" key="9">
    <source>
        <dbReference type="RefSeq" id="XP_013780620.1"/>
    </source>
</evidence>
<dbReference type="CDD" id="cd00487">
    <property type="entry name" value="Pep_deformylase"/>
    <property type="match status" value="1"/>
</dbReference>
<keyword evidence="5 7" id="KW-0648">Protein biosynthesis</keyword>
<accession>A0ABM1BEY0</accession>
<dbReference type="HAMAP" id="MF_00163">
    <property type="entry name" value="Pep_deformylase"/>
    <property type="match status" value="1"/>
</dbReference>
<gene>
    <name evidence="9" type="primary">LOC106464984</name>
</gene>
<dbReference type="RefSeq" id="XP_013780620.1">
    <property type="nucleotide sequence ID" value="XM_013925166.2"/>
</dbReference>
<dbReference type="Gene3D" id="3.90.45.10">
    <property type="entry name" value="Peptide deformylase"/>
    <property type="match status" value="1"/>
</dbReference>
<dbReference type="Pfam" id="PF01327">
    <property type="entry name" value="Pep_deformylase"/>
    <property type="match status" value="1"/>
</dbReference>
<protein>
    <recommendedName>
        <fullName evidence="2 7">Peptide deformylase</fullName>
        <ecNumber evidence="2 7">3.5.1.88</ecNumber>
    </recommendedName>
</protein>
<dbReference type="PANTHER" id="PTHR10458">
    <property type="entry name" value="PEPTIDE DEFORMYLASE"/>
    <property type="match status" value="1"/>
</dbReference>
<dbReference type="SUPFAM" id="SSF56420">
    <property type="entry name" value="Peptide deformylase"/>
    <property type="match status" value="1"/>
</dbReference>